<evidence type="ECO:0000313" key="5">
    <source>
        <dbReference type="EMBL" id="KIC96248.1"/>
    </source>
</evidence>
<dbReference type="EMBL" id="JSVC01000001">
    <property type="protein sequence ID" value="KIC96248.1"/>
    <property type="molecule type" value="Genomic_DNA"/>
</dbReference>
<keyword evidence="3" id="KW-0804">Transcription</keyword>
<dbReference type="SUPFAM" id="SSF53822">
    <property type="entry name" value="Periplasmic binding protein-like I"/>
    <property type="match status" value="1"/>
</dbReference>
<accession>A0A0C1LLN1</accession>
<dbReference type="GO" id="GO:0000976">
    <property type="term" value="F:transcription cis-regulatory region binding"/>
    <property type="evidence" value="ECO:0007669"/>
    <property type="project" value="TreeGrafter"/>
</dbReference>
<protein>
    <recommendedName>
        <fullName evidence="4">HTH lacI-type domain-containing protein</fullName>
    </recommendedName>
</protein>
<evidence type="ECO:0000256" key="1">
    <source>
        <dbReference type="ARBA" id="ARBA00023015"/>
    </source>
</evidence>
<dbReference type="STRING" id="1349421.OI18_00305"/>
<dbReference type="CDD" id="cd01392">
    <property type="entry name" value="HTH_LacI"/>
    <property type="match status" value="1"/>
</dbReference>
<keyword evidence="1" id="KW-0805">Transcription regulation</keyword>
<dbReference type="InterPro" id="IPR010982">
    <property type="entry name" value="Lambda_DNA-bd_dom_sf"/>
</dbReference>
<dbReference type="OrthoDB" id="667031at2"/>
<reference evidence="5 6" key="1">
    <citation type="submission" date="2014-11" db="EMBL/GenBank/DDBJ databases">
        <title>Genome sequence of Flavihumibacter solisilvae 3-3.</title>
        <authorList>
            <person name="Zhou G."/>
            <person name="Li M."/>
            <person name="Wang G."/>
        </authorList>
    </citation>
    <scope>NUCLEOTIDE SEQUENCE [LARGE SCALE GENOMIC DNA]</scope>
    <source>
        <strain evidence="5 6">3-3</strain>
    </source>
</reference>
<dbReference type="AlphaFoldDB" id="A0A0C1LLN1"/>
<dbReference type="SUPFAM" id="SSF47413">
    <property type="entry name" value="lambda repressor-like DNA-binding domains"/>
    <property type="match status" value="1"/>
</dbReference>
<comment type="caution">
    <text evidence="5">The sequence shown here is derived from an EMBL/GenBank/DDBJ whole genome shotgun (WGS) entry which is preliminary data.</text>
</comment>
<dbReference type="InterPro" id="IPR000843">
    <property type="entry name" value="HTH_LacI"/>
</dbReference>
<dbReference type="CDD" id="cd06267">
    <property type="entry name" value="PBP1_LacI_sugar_binding-like"/>
    <property type="match status" value="1"/>
</dbReference>
<dbReference type="SMART" id="SM00354">
    <property type="entry name" value="HTH_LACI"/>
    <property type="match status" value="1"/>
</dbReference>
<dbReference type="PROSITE" id="PS50932">
    <property type="entry name" value="HTH_LACI_2"/>
    <property type="match status" value="1"/>
</dbReference>
<organism evidence="5 6">
    <name type="scientific">Flavihumibacter solisilvae</name>
    <dbReference type="NCBI Taxonomy" id="1349421"/>
    <lineage>
        <taxon>Bacteria</taxon>
        <taxon>Pseudomonadati</taxon>
        <taxon>Bacteroidota</taxon>
        <taxon>Chitinophagia</taxon>
        <taxon>Chitinophagales</taxon>
        <taxon>Chitinophagaceae</taxon>
        <taxon>Flavihumibacter</taxon>
    </lineage>
</organism>
<dbReference type="InterPro" id="IPR000394">
    <property type="entry name" value="RNA_pol_sigma_54"/>
</dbReference>
<dbReference type="Proteomes" id="UP000031408">
    <property type="component" value="Unassembled WGS sequence"/>
</dbReference>
<evidence type="ECO:0000256" key="3">
    <source>
        <dbReference type="ARBA" id="ARBA00023163"/>
    </source>
</evidence>
<dbReference type="InterPro" id="IPR001761">
    <property type="entry name" value="Peripla_BP/Lac1_sug-bd_dom"/>
</dbReference>
<proteinExistence type="predicted"/>
<keyword evidence="2" id="KW-0238">DNA-binding</keyword>
<evidence type="ECO:0000313" key="6">
    <source>
        <dbReference type="Proteomes" id="UP000031408"/>
    </source>
</evidence>
<dbReference type="PANTHER" id="PTHR30146:SF109">
    <property type="entry name" value="HTH-TYPE TRANSCRIPTIONAL REGULATOR GALS"/>
    <property type="match status" value="1"/>
</dbReference>
<sequence length="333" mass="37290">MIKPVTIKDLARQLNISISTVSRALRNANDINPDTKETVLKLARELEYEPNFIAQSLVKKQTRIIGVVVPLINSNYFSEALSGMTDLAIEQNYHLMICQSNERVDLENKSIRKLVACNINGLLISVSKDTKSPEVIREAQNKNIPVVMFDRIIPEVSCTKVIVDEYEGAYKAVEHLIRKGCKKIAHIGGPRDLSVSKKRKQGYLDALRDYKIEDDPKLIIHCKSFEEDASNAIRKVLAESPDAIFCINDLTAIMAIQYARKKGFSIPGDIRIVGFNNDPVSGVVQPALTTVMQPGYEVGKLAMGVLIDEIEKKTAKHKLFTLRTRLVTRLSSR</sequence>
<feature type="domain" description="HTH lacI-type" evidence="4">
    <location>
        <begin position="5"/>
        <end position="59"/>
    </location>
</feature>
<keyword evidence="6" id="KW-1185">Reference proteome</keyword>
<dbReference type="InterPro" id="IPR028082">
    <property type="entry name" value="Peripla_BP_I"/>
</dbReference>
<name>A0A0C1LLN1_9BACT</name>
<evidence type="ECO:0000259" key="4">
    <source>
        <dbReference type="PROSITE" id="PS50932"/>
    </source>
</evidence>
<dbReference type="PANTHER" id="PTHR30146">
    <property type="entry name" value="LACI-RELATED TRANSCRIPTIONAL REPRESSOR"/>
    <property type="match status" value="1"/>
</dbReference>
<dbReference type="PROSITE" id="PS00717">
    <property type="entry name" value="SIGMA54_1"/>
    <property type="match status" value="1"/>
</dbReference>
<evidence type="ECO:0000256" key="2">
    <source>
        <dbReference type="ARBA" id="ARBA00023125"/>
    </source>
</evidence>
<dbReference type="GO" id="GO:0016987">
    <property type="term" value="F:sigma factor activity"/>
    <property type="evidence" value="ECO:0007669"/>
    <property type="project" value="InterPro"/>
</dbReference>
<dbReference type="Pfam" id="PF00356">
    <property type="entry name" value="LacI"/>
    <property type="match status" value="1"/>
</dbReference>
<dbReference type="RefSeq" id="WP_039136017.1">
    <property type="nucleotide sequence ID" value="NZ_JSVC01000001.1"/>
</dbReference>
<dbReference type="GO" id="GO:0001216">
    <property type="term" value="F:DNA-binding transcription activator activity"/>
    <property type="evidence" value="ECO:0007669"/>
    <property type="project" value="InterPro"/>
</dbReference>
<dbReference type="Gene3D" id="1.10.260.40">
    <property type="entry name" value="lambda repressor-like DNA-binding domains"/>
    <property type="match status" value="1"/>
</dbReference>
<dbReference type="Pfam" id="PF00532">
    <property type="entry name" value="Peripla_BP_1"/>
    <property type="match status" value="1"/>
</dbReference>
<dbReference type="Gene3D" id="3.40.50.2300">
    <property type="match status" value="2"/>
</dbReference>
<gene>
    <name evidence="5" type="ORF">OI18_00305</name>
</gene>